<evidence type="ECO:0000313" key="2">
    <source>
        <dbReference type="Proteomes" id="UP000594014"/>
    </source>
</evidence>
<name>A0ACD1A879_9FIRM</name>
<organism evidence="1 2">
    <name type="scientific">Anoxybacterium hadale</name>
    <dbReference type="NCBI Taxonomy" id="3408580"/>
    <lineage>
        <taxon>Bacteria</taxon>
        <taxon>Bacillati</taxon>
        <taxon>Bacillota</taxon>
        <taxon>Clostridia</taxon>
        <taxon>Peptostreptococcales</taxon>
        <taxon>Anaerovoracaceae</taxon>
        <taxon>Anoxybacterium</taxon>
    </lineage>
</organism>
<dbReference type="Proteomes" id="UP000594014">
    <property type="component" value="Chromosome"/>
</dbReference>
<gene>
    <name evidence="1" type="ORF">FRZ06_03895</name>
</gene>
<dbReference type="EMBL" id="CP042469">
    <property type="protein sequence ID" value="QOX62545.1"/>
    <property type="molecule type" value="Genomic_DNA"/>
</dbReference>
<sequence>MDLWNISLFILEGAKISVKIYAVTLLFSIPLGMLCAIGKLTPLKPLQWLLELYTWIFRGTPLLLQLFFSYYGLQILTGIELSKEMAAYITFVLNYAAYFTEIFRAGIQSIDKGQYEAAKALGMSYRQTMKRIVIPQAVKVILPPTGNEAVTLIKDTALVSAIALADILRNAKSVVSRTASVEGYFIAAILYLIMTFVIINIFKYIEKRFAYYN</sequence>
<proteinExistence type="predicted"/>
<reference evidence="1" key="1">
    <citation type="submission" date="2019-08" db="EMBL/GenBank/DDBJ databases">
        <title>Genome sequence of Clostridiales bacterium MT110.</title>
        <authorList>
            <person name="Cao J."/>
        </authorList>
    </citation>
    <scope>NUCLEOTIDE SEQUENCE</scope>
    <source>
        <strain evidence="1">MT110</strain>
    </source>
</reference>
<protein>
    <submittedName>
        <fullName evidence="1">Amino acid ABC transporter permease</fullName>
    </submittedName>
</protein>
<accession>A0ACD1A879</accession>
<evidence type="ECO:0000313" key="1">
    <source>
        <dbReference type="EMBL" id="QOX62545.1"/>
    </source>
</evidence>
<keyword evidence="2" id="KW-1185">Reference proteome</keyword>